<evidence type="ECO:0000313" key="2">
    <source>
        <dbReference type="EMBL" id="KAF7503780.1"/>
    </source>
</evidence>
<gene>
    <name evidence="2" type="ORF">GJ744_003272</name>
</gene>
<dbReference type="AlphaFoldDB" id="A0A8H7AEK1"/>
<comment type="caution">
    <text evidence="2">The sequence shown here is derived from an EMBL/GenBank/DDBJ whole genome shotgun (WGS) entry which is preliminary data.</text>
</comment>
<organism evidence="2 3">
    <name type="scientific">Endocarpon pusillum</name>
    <dbReference type="NCBI Taxonomy" id="364733"/>
    <lineage>
        <taxon>Eukaryota</taxon>
        <taxon>Fungi</taxon>
        <taxon>Dikarya</taxon>
        <taxon>Ascomycota</taxon>
        <taxon>Pezizomycotina</taxon>
        <taxon>Eurotiomycetes</taxon>
        <taxon>Chaetothyriomycetidae</taxon>
        <taxon>Verrucariales</taxon>
        <taxon>Verrucariaceae</taxon>
        <taxon>Endocarpon</taxon>
    </lineage>
</organism>
<reference evidence="2" key="1">
    <citation type="submission" date="2020-02" db="EMBL/GenBank/DDBJ databases">
        <authorList>
            <person name="Palmer J.M."/>
        </authorList>
    </citation>
    <scope>NUCLEOTIDE SEQUENCE</scope>
    <source>
        <strain evidence="2">EPUS1.4</strain>
        <tissue evidence="2">Thallus</tissue>
    </source>
</reference>
<name>A0A8H7AEK1_9EURO</name>
<evidence type="ECO:0000313" key="3">
    <source>
        <dbReference type="Proteomes" id="UP000606974"/>
    </source>
</evidence>
<sequence>MQFTTSFFLALIGSYVSAAPAAPSSDGDFPAILSPSIAIFPPPPQGFEFGGPGETVAQFGAFYACDSTGKQYIKLATESAQGFILTSVAEGQRVYIKPQQFQGSAVDVSLRINGGQ</sequence>
<keyword evidence="1" id="KW-0732">Signal</keyword>
<dbReference type="EMBL" id="JAACFV010000162">
    <property type="protein sequence ID" value="KAF7503780.1"/>
    <property type="molecule type" value="Genomic_DNA"/>
</dbReference>
<proteinExistence type="predicted"/>
<feature type="signal peptide" evidence="1">
    <location>
        <begin position="1"/>
        <end position="18"/>
    </location>
</feature>
<accession>A0A8H7AEK1</accession>
<feature type="chain" id="PRO_5034881984" evidence="1">
    <location>
        <begin position="19"/>
        <end position="116"/>
    </location>
</feature>
<protein>
    <submittedName>
        <fullName evidence="2">Uncharacterized protein</fullName>
    </submittedName>
</protein>
<dbReference type="OrthoDB" id="5423031at2759"/>
<keyword evidence="3" id="KW-1185">Reference proteome</keyword>
<evidence type="ECO:0000256" key="1">
    <source>
        <dbReference type="SAM" id="SignalP"/>
    </source>
</evidence>
<dbReference type="Proteomes" id="UP000606974">
    <property type="component" value="Unassembled WGS sequence"/>
</dbReference>